<dbReference type="InterPro" id="IPR036249">
    <property type="entry name" value="Thioredoxin-like_sf"/>
</dbReference>
<accession>A0ABX5WPB6</accession>
<reference evidence="1 2" key="1">
    <citation type="submission" date="2019-06" db="EMBL/GenBank/DDBJ databases">
        <title>Complete genome of Shewanella marisflavi ECSMB14101, a mussel settlement-inducing bacterium isolated from East China Sea.</title>
        <authorList>
            <person name="Yang J."/>
            <person name="Liang X."/>
            <person name="Chang R."/>
            <person name="Peng L."/>
        </authorList>
    </citation>
    <scope>NUCLEOTIDE SEQUENCE [LARGE SCALE GENOMIC DNA]</scope>
    <source>
        <strain evidence="1 2">ECSMB14101</strain>
    </source>
</reference>
<dbReference type="RefSeq" id="WP_033538340.1">
    <property type="nucleotide sequence ID" value="NZ_CP041153.1"/>
</dbReference>
<dbReference type="SUPFAM" id="SSF52833">
    <property type="entry name" value="Thioredoxin-like"/>
    <property type="match status" value="1"/>
</dbReference>
<name>A0ABX5WPB6_9GAMM</name>
<gene>
    <name evidence="1" type="ORF">FGA12_10100</name>
</gene>
<evidence type="ECO:0000313" key="2">
    <source>
        <dbReference type="Proteomes" id="UP000318758"/>
    </source>
</evidence>
<evidence type="ECO:0000313" key="1">
    <source>
        <dbReference type="EMBL" id="QDF75475.1"/>
    </source>
</evidence>
<dbReference type="Pfam" id="PF05768">
    <property type="entry name" value="Glrx-like"/>
    <property type="match status" value="1"/>
</dbReference>
<dbReference type="Proteomes" id="UP000318758">
    <property type="component" value="Chromosome"/>
</dbReference>
<proteinExistence type="predicted"/>
<sequence length="78" mass="8930">MPKVSAYTLFHTEACHLCEQAQAIIATLDIDYALQDICDDDVLAERYGVRIPVLRNQEDGSELDWPFDREQLQQFTGV</sequence>
<keyword evidence="2" id="KW-1185">Reference proteome</keyword>
<organism evidence="1 2">
    <name type="scientific">Shewanella marisflavi</name>
    <dbReference type="NCBI Taxonomy" id="260364"/>
    <lineage>
        <taxon>Bacteria</taxon>
        <taxon>Pseudomonadati</taxon>
        <taxon>Pseudomonadota</taxon>
        <taxon>Gammaproteobacteria</taxon>
        <taxon>Alteromonadales</taxon>
        <taxon>Shewanellaceae</taxon>
        <taxon>Shewanella</taxon>
    </lineage>
</organism>
<dbReference type="InterPro" id="IPR008554">
    <property type="entry name" value="Glutaredoxin-like"/>
</dbReference>
<dbReference type="Gene3D" id="3.40.30.10">
    <property type="entry name" value="Glutaredoxin"/>
    <property type="match status" value="1"/>
</dbReference>
<dbReference type="EMBL" id="CP041153">
    <property type="protein sequence ID" value="QDF75475.1"/>
    <property type="molecule type" value="Genomic_DNA"/>
</dbReference>
<protein>
    <submittedName>
        <fullName evidence="1">Glutaredoxin family protein</fullName>
    </submittedName>
</protein>